<reference evidence="1" key="1">
    <citation type="submission" date="2021-02" db="EMBL/GenBank/DDBJ databases">
        <authorList>
            <person name="Nowell W R."/>
        </authorList>
    </citation>
    <scope>NUCLEOTIDE SEQUENCE</scope>
</reference>
<evidence type="ECO:0000313" key="1">
    <source>
        <dbReference type="EMBL" id="CAF4067952.1"/>
    </source>
</evidence>
<comment type="caution">
    <text evidence="1">The sequence shown here is derived from an EMBL/GenBank/DDBJ whole genome shotgun (WGS) entry which is preliminary data.</text>
</comment>
<proteinExistence type="predicted"/>
<organism evidence="1 2">
    <name type="scientific">Adineta steineri</name>
    <dbReference type="NCBI Taxonomy" id="433720"/>
    <lineage>
        <taxon>Eukaryota</taxon>
        <taxon>Metazoa</taxon>
        <taxon>Spiralia</taxon>
        <taxon>Gnathifera</taxon>
        <taxon>Rotifera</taxon>
        <taxon>Eurotatoria</taxon>
        <taxon>Bdelloidea</taxon>
        <taxon>Adinetida</taxon>
        <taxon>Adinetidae</taxon>
        <taxon>Adineta</taxon>
    </lineage>
</organism>
<name>A0A819ST20_9BILA</name>
<gene>
    <name evidence="1" type="ORF">OKA104_LOCUS33793</name>
</gene>
<dbReference type="Proteomes" id="UP000663881">
    <property type="component" value="Unassembled WGS sequence"/>
</dbReference>
<sequence length="58" mass="6633">NLETLGLGFLYFGEIIKDFFLTPCGYQRCGTLNGEELNKDEDDDQWDLDHNVTSVDMS</sequence>
<evidence type="ECO:0000313" key="2">
    <source>
        <dbReference type="Proteomes" id="UP000663881"/>
    </source>
</evidence>
<dbReference type="EMBL" id="CAJOAY010004389">
    <property type="protein sequence ID" value="CAF4067952.1"/>
    <property type="molecule type" value="Genomic_DNA"/>
</dbReference>
<protein>
    <submittedName>
        <fullName evidence="1">Uncharacterized protein</fullName>
    </submittedName>
</protein>
<dbReference type="AlphaFoldDB" id="A0A819ST20"/>
<feature type="non-terminal residue" evidence="1">
    <location>
        <position position="1"/>
    </location>
</feature>
<accession>A0A819ST20</accession>